<dbReference type="PROSITE" id="PS50011">
    <property type="entry name" value="PROTEIN_KINASE_DOM"/>
    <property type="match status" value="2"/>
</dbReference>
<evidence type="ECO:0000256" key="3">
    <source>
        <dbReference type="ARBA" id="ARBA00022777"/>
    </source>
</evidence>
<sequence>MSNKDLFKLSFGQEFEYASFENTTKIGKGGFGVVYKAYLKDIKQTVALKSLDYDNEHSFDNFVREVKYTTKVNHNNIIQFFGITHDSEAKTYYMVLQYANSGDLRCYLNDHFSKLDWSTKVRMAKEISSGIDCLHSANIVHRDLHDRNILVHDGNRETPIEGTPNDFKNLYCAAWSVDPDSRPDIKEICNKLDHMQLEPVYKHINTNNLNYKYKGNTEVTIETAIPFLKFIPIIIDIINVTEEIALIYQSAEHNKHISKSLFERIVAVETSLRLLKAYKDEHKEFFNKQNFVAMQKLSDNIQKMKKFISEITQLKGLMKYSQTKSIQTIFYELTAEFNNCINTLNFTVVDDTEVHKENEKEIIDNDLEDLNQYLFKIGGGITDENNNISETVNEINVVKKLILDSKTNRQQIQQAIDVQNKLMKLDDFRETNETRGKKVRKYIRIIDNIAVAFKYIADESDTNVKNDIRNQVAILMKLKDCHQIIQFHGLISDGERCYIVSEWAEHSNLREFYTNYSGPIDIRKKLNIAVDIARGLNFLLAVEIVHRDIRPENILIMADETAKITNFSFSRHFKDETRKLAVSLQTVRYSAPEMLCRNNNKYNTKCEVYSFGILLWELAEQRIPYEDLNDIMEIKNSIGADPEFRPTLTEMFKTLKGLLGPLNSPKLSNKIPYKTNEVLPISFTHNNIQDDNLQVTEIINFAEFNYMTIKEATSTHRITNGNLEMAFKCFNAYAKLGDLKAKYFVGYYLYRKLINTPYTEEERERRAAQLFKEVADASDEVPDAQLKYGLCLFHGTGVEKNFPEAAKYFKKAADNGLVVGMYNVGNILYTGLTGIKNEKLGIKYIRKAAQNNHSDAIEFCKINNISII</sequence>
<dbReference type="PROSITE" id="PS00107">
    <property type="entry name" value="PROTEIN_KINASE_ATP"/>
    <property type="match status" value="1"/>
</dbReference>
<evidence type="ECO:0000256" key="2">
    <source>
        <dbReference type="ARBA" id="ARBA00022741"/>
    </source>
</evidence>
<dbReference type="AlphaFoldDB" id="A0A8H4AL58"/>
<feature type="domain" description="Protein kinase" evidence="6">
    <location>
        <begin position="425"/>
        <end position="679"/>
    </location>
</feature>
<feature type="binding site" evidence="5">
    <location>
        <position position="49"/>
    </location>
    <ligand>
        <name>ATP</name>
        <dbReference type="ChEBI" id="CHEBI:30616"/>
    </ligand>
</feature>
<dbReference type="InterPro" id="IPR017441">
    <property type="entry name" value="Protein_kinase_ATP_BS"/>
</dbReference>
<reference evidence="7 8" key="1">
    <citation type="journal article" date="2019" name="Environ. Microbiol.">
        <title>At the nexus of three kingdoms: the genome of the mycorrhizal fungus Gigaspora margarita provides insights into plant, endobacterial and fungal interactions.</title>
        <authorList>
            <person name="Venice F."/>
            <person name="Ghignone S."/>
            <person name="Salvioli di Fossalunga A."/>
            <person name="Amselem J."/>
            <person name="Novero M."/>
            <person name="Xianan X."/>
            <person name="Sedzielewska Toro K."/>
            <person name="Morin E."/>
            <person name="Lipzen A."/>
            <person name="Grigoriev I.V."/>
            <person name="Henrissat B."/>
            <person name="Martin F.M."/>
            <person name="Bonfante P."/>
        </authorList>
    </citation>
    <scope>NUCLEOTIDE SEQUENCE [LARGE SCALE GENOMIC DNA]</scope>
    <source>
        <strain evidence="7 8">BEG34</strain>
    </source>
</reference>
<dbReference type="InterPro" id="IPR051681">
    <property type="entry name" value="Ser/Thr_Kinases-Pseudokinases"/>
</dbReference>
<dbReference type="EMBL" id="WTPW01000461">
    <property type="protein sequence ID" value="KAF0508856.1"/>
    <property type="molecule type" value="Genomic_DNA"/>
</dbReference>
<dbReference type="InterPro" id="IPR000719">
    <property type="entry name" value="Prot_kinase_dom"/>
</dbReference>
<dbReference type="GO" id="GO:0004674">
    <property type="term" value="F:protein serine/threonine kinase activity"/>
    <property type="evidence" value="ECO:0007669"/>
    <property type="project" value="TreeGrafter"/>
</dbReference>
<dbReference type="InterPro" id="IPR011009">
    <property type="entry name" value="Kinase-like_dom_sf"/>
</dbReference>
<dbReference type="Pfam" id="PF07714">
    <property type="entry name" value="PK_Tyr_Ser-Thr"/>
    <property type="match status" value="2"/>
</dbReference>
<organism evidence="7 8">
    <name type="scientific">Gigaspora margarita</name>
    <dbReference type="NCBI Taxonomy" id="4874"/>
    <lineage>
        <taxon>Eukaryota</taxon>
        <taxon>Fungi</taxon>
        <taxon>Fungi incertae sedis</taxon>
        <taxon>Mucoromycota</taxon>
        <taxon>Glomeromycotina</taxon>
        <taxon>Glomeromycetes</taxon>
        <taxon>Diversisporales</taxon>
        <taxon>Gigasporaceae</taxon>
        <taxon>Gigaspora</taxon>
    </lineage>
</organism>
<gene>
    <name evidence="7" type="ORF">F8M41_018701</name>
</gene>
<evidence type="ECO:0000313" key="7">
    <source>
        <dbReference type="EMBL" id="KAF0508856.1"/>
    </source>
</evidence>
<dbReference type="PANTHER" id="PTHR44329:SF288">
    <property type="entry name" value="MITOGEN-ACTIVATED PROTEIN KINASE KINASE KINASE 20"/>
    <property type="match status" value="1"/>
</dbReference>
<dbReference type="PANTHER" id="PTHR44329">
    <property type="entry name" value="SERINE/THREONINE-PROTEIN KINASE TNNI3K-RELATED"/>
    <property type="match status" value="1"/>
</dbReference>
<name>A0A8H4AL58_GIGMA</name>
<dbReference type="GO" id="GO:0005524">
    <property type="term" value="F:ATP binding"/>
    <property type="evidence" value="ECO:0007669"/>
    <property type="project" value="UniProtKB-UniRule"/>
</dbReference>
<comment type="caution">
    <text evidence="7">The sequence shown here is derived from an EMBL/GenBank/DDBJ whole genome shotgun (WGS) entry which is preliminary data.</text>
</comment>
<dbReference type="Gene3D" id="1.10.510.10">
    <property type="entry name" value="Transferase(Phosphotransferase) domain 1"/>
    <property type="match status" value="2"/>
</dbReference>
<keyword evidence="1" id="KW-0808">Transferase</keyword>
<dbReference type="SUPFAM" id="SSF81901">
    <property type="entry name" value="HCP-like"/>
    <property type="match status" value="1"/>
</dbReference>
<dbReference type="Proteomes" id="UP000439903">
    <property type="component" value="Unassembled WGS sequence"/>
</dbReference>
<dbReference type="GO" id="GO:0004713">
    <property type="term" value="F:protein tyrosine kinase activity"/>
    <property type="evidence" value="ECO:0007669"/>
    <property type="project" value="InterPro"/>
</dbReference>
<evidence type="ECO:0000256" key="5">
    <source>
        <dbReference type="PROSITE-ProRule" id="PRU10141"/>
    </source>
</evidence>
<dbReference type="InterPro" id="IPR020635">
    <property type="entry name" value="Tyr_kinase_cat_dom"/>
</dbReference>
<evidence type="ECO:0000256" key="1">
    <source>
        <dbReference type="ARBA" id="ARBA00022679"/>
    </source>
</evidence>
<dbReference type="Gene3D" id="1.25.40.10">
    <property type="entry name" value="Tetratricopeptide repeat domain"/>
    <property type="match status" value="1"/>
</dbReference>
<feature type="domain" description="Protein kinase" evidence="6">
    <location>
        <begin position="20"/>
        <end position="331"/>
    </location>
</feature>
<dbReference type="SUPFAM" id="SSF56112">
    <property type="entry name" value="Protein kinase-like (PK-like)"/>
    <property type="match status" value="2"/>
</dbReference>
<dbReference type="Pfam" id="PF08238">
    <property type="entry name" value="Sel1"/>
    <property type="match status" value="2"/>
</dbReference>
<accession>A0A8H4AL58</accession>
<evidence type="ECO:0000256" key="4">
    <source>
        <dbReference type="ARBA" id="ARBA00022840"/>
    </source>
</evidence>
<keyword evidence="3 7" id="KW-0418">Kinase</keyword>
<dbReference type="Gene3D" id="1.20.930.20">
    <property type="entry name" value="Adaptor protein Cbl, N-terminal domain"/>
    <property type="match status" value="1"/>
</dbReference>
<proteinExistence type="predicted"/>
<dbReference type="SMART" id="SM00219">
    <property type="entry name" value="TyrKc"/>
    <property type="match status" value="1"/>
</dbReference>
<dbReference type="InterPro" id="IPR006597">
    <property type="entry name" value="Sel1-like"/>
</dbReference>
<dbReference type="CDD" id="cd21037">
    <property type="entry name" value="MLKL_NTD"/>
    <property type="match status" value="1"/>
</dbReference>
<keyword evidence="8" id="KW-1185">Reference proteome</keyword>
<dbReference type="InterPro" id="IPR059179">
    <property type="entry name" value="MLKL-like_MCAfunc"/>
</dbReference>
<dbReference type="OrthoDB" id="2314769at2759"/>
<protein>
    <submittedName>
        <fullName evidence="7">Kinase-like protein</fullName>
    </submittedName>
</protein>
<dbReference type="InterPro" id="IPR011990">
    <property type="entry name" value="TPR-like_helical_dom_sf"/>
</dbReference>
<evidence type="ECO:0000259" key="6">
    <source>
        <dbReference type="PROSITE" id="PS50011"/>
    </source>
</evidence>
<dbReference type="GO" id="GO:0007166">
    <property type="term" value="P:cell surface receptor signaling pathway"/>
    <property type="evidence" value="ECO:0007669"/>
    <property type="project" value="InterPro"/>
</dbReference>
<dbReference type="SMART" id="SM00671">
    <property type="entry name" value="SEL1"/>
    <property type="match status" value="2"/>
</dbReference>
<dbReference type="InterPro" id="IPR001245">
    <property type="entry name" value="Ser-Thr/Tyr_kinase_cat_dom"/>
</dbReference>
<evidence type="ECO:0000313" key="8">
    <source>
        <dbReference type="Proteomes" id="UP000439903"/>
    </source>
</evidence>
<keyword evidence="2 5" id="KW-0547">Nucleotide-binding</keyword>
<dbReference type="InterPro" id="IPR036537">
    <property type="entry name" value="Adaptor_Cbl_N_dom_sf"/>
</dbReference>
<dbReference type="PROSITE" id="PS00109">
    <property type="entry name" value="PROTEIN_KINASE_TYR"/>
    <property type="match status" value="1"/>
</dbReference>
<dbReference type="InterPro" id="IPR008266">
    <property type="entry name" value="Tyr_kinase_AS"/>
</dbReference>
<keyword evidence="4 5" id="KW-0067">ATP-binding</keyword>